<keyword evidence="7" id="KW-0687">Ribonucleoprotein</keyword>
<dbReference type="GO" id="GO:0032259">
    <property type="term" value="P:methylation"/>
    <property type="evidence" value="ECO:0007669"/>
    <property type="project" value="UniProtKB-KW"/>
</dbReference>
<dbReference type="Pfam" id="PF06325">
    <property type="entry name" value="PrmA"/>
    <property type="match status" value="1"/>
</dbReference>
<organism evidence="7 8">
    <name type="scientific">Weissella oryzae (strain DSM 25784 / JCM 18191 / LMG 30913 / SG25)</name>
    <dbReference type="NCBI Taxonomy" id="1329250"/>
    <lineage>
        <taxon>Bacteria</taxon>
        <taxon>Bacillati</taxon>
        <taxon>Bacillota</taxon>
        <taxon>Bacilli</taxon>
        <taxon>Lactobacillales</taxon>
        <taxon>Lactobacillaceae</taxon>
        <taxon>Weissella</taxon>
    </lineage>
</organism>
<sequence length="319" mass="34900">MSWQQINVTTQSEAVEAVSNILMEAGAQGIQIEDSADVENFTSNDATVFLDWNEIDHLTEGAKVAGFFASETNLTELVLEIQQKVQRLVDFGLNSLPGTVELVGVAEEDWATEWQKYYHPLRVTRYLTVVPDWEEYQPSDIREHQIVLDPGMAFGTGTHPTTQLMLQALETVIRGEESVLDVGTGSGVLAIAAKLLGASKVLATDIDEVAVQSARDNIDLNPAVAADIEIVASDLLAAVPAKPFDLIVANMLAEVLELLIPNIKPYLAAEGKILLSGIYYDKLDKISQLLEANGYQLDEQMRLGDWYGLIASKVVAEEN</sequence>
<dbReference type="PIRSF" id="PIRSF000401">
    <property type="entry name" value="RPL11_MTase"/>
    <property type="match status" value="1"/>
</dbReference>
<dbReference type="GO" id="GO:0005840">
    <property type="term" value="C:ribosome"/>
    <property type="evidence" value="ECO:0007669"/>
    <property type="project" value="UniProtKB-KW"/>
</dbReference>
<dbReference type="SUPFAM" id="SSF53335">
    <property type="entry name" value="S-adenosyl-L-methionine-dependent methyltransferases"/>
    <property type="match status" value="1"/>
</dbReference>
<keyword evidence="8" id="KW-1185">Reference proteome</keyword>
<keyword evidence="4 6" id="KW-0808">Transferase</keyword>
<dbReference type="STRING" id="1329250.WOSG25_040660"/>
<dbReference type="OrthoDB" id="9785995at2"/>
<feature type="binding site" evidence="6">
    <location>
        <position position="205"/>
    </location>
    <ligand>
        <name>S-adenosyl-L-methionine</name>
        <dbReference type="ChEBI" id="CHEBI:59789"/>
    </ligand>
</feature>
<evidence type="ECO:0000256" key="4">
    <source>
        <dbReference type="ARBA" id="ARBA00022679"/>
    </source>
</evidence>
<feature type="binding site" evidence="6">
    <location>
        <position position="162"/>
    </location>
    <ligand>
        <name>S-adenosyl-L-methionine</name>
        <dbReference type="ChEBI" id="CHEBI:59789"/>
    </ligand>
</feature>
<dbReference type="EMBL" id="DF820487">
    <property type="protein sequence ID" value="GAK30626.1"/>
    <property type="molecule type" value="Genomic_DNA"/>
</dbReference>
<name>A0A069CZU9_WEIOS</name>
<dbReference type="CDD" id="cd02440">
    <property type="entry name" value="AdoMet_MTases"/>
    <property type="match status" value="1"/>
</dbReference>
<dbReference type="InterPro" id="IPR004498">
    <property type="entry name" value="Ribosomal_PrmA_MeTrfase"/>
</dbReference>
<dbReference type="AlphaFoldDB" id="A0A069CZU9"/>
<feature type="binding site" evidence="6">
    <location>
        <position position="183"/>
    </location>
    <ligand>
        <name>S-adenosyl-L-methionine</name>
        <dbReference type="ChEBI" id="CHEBI:59789"/>
    </ligand>
</feature>
<gene>
    <name evidence="6 7" type="primary">prmA</name>
    <name evidence="7" type="ORF">WOSG25_040660</name>
</gene>
<dbReference type="GO" id="GO:0016279">
    <property type="term" value="F:protein-lysine N-methyltransferase activity"/>
    <property type="evidence" value="ECO:0007669"/>
    <property type="project" value="RHEA"/>
</dbReference>
<keyword evidence="2 6" id="KW-0963">Cytoplasm</keyword>
<dbReference type="InterPro" id="IPR050078">
    <property type="entry name" value="Ribosomal_L11_MeTrfase_PrmA"/>
</dbReference>
<evidence type="ECO:0000256" key="2">
    <source>
        <dbReference type="ARBA" id="ARBA00022490"/>
    </source>
</evidence>
<evidence type="ECO:0000256" key="6">
    <source>
        <dbReference type="HAMAP-Rule" id="MF_00735"/>
    </source>
</evidence>
<dbReference type="NCBIfam" id="TIGR00406">
    <property type="entry name" value="prmA"/>
    <property type="match status" value="1"/>
</dbReference>
<evidence type="ECO:0000256" key="1">
    <source>
        <dbReference type="ARBA" id="ARBA00009741"/>
    </source>
</evidence>
<dbReference type="PANTHER" id="PTHR43648">
    <property type="entry name" value="ELECTRON TRANSFER FLAVOPROTEIN BETA SUBUNIT LYSINE METHYLTRANSFERASE"/>
    <property type="match status" value="1"/>
</dbReference>
<dbReference type="Gene3D" id="3.40.50.150">
    <property type="entry name" value="Vaccinia Virus protein VP39"/>
    <property type="match status" value="1"/>
</dbReference>
<dbReference type="HAMAP" id="MF_00735">
    <property type="entry name" value="Methyltr_PrmA"/>
    <property type="match status" value="1"/>
</dbReference>
<evidence type="ECO:0000256" key="5">
    <source>
        <dbReference type="ARBA" id="ARBA00022691"/>
    </source>
</evidence>
<accession>A0A069CZU9</accession>
<comment type="similarity">
    <text evidence="1 6">Belongs to the methyltransferase superfamily. PrmA family.</text>
</comment>
<reference evidence="8" key="1">
    <citation type="journal article" date="2014" name="Genome Announc.">
        <title>Draft genome sequence of Weissella oryzae SG25T, isolated from fermented rice grains.</title>
        <authorList>
            <person name="Tanizawa Y."/>
            <person name="Fujisawa T."/>
            <person name="Mochizuki T."/>
            <person name="Kaminuma E."/>
            <person name="Suzuki Y."/>
            <person name="Nakamura Y."/>
            <person name="Tohno M."/>
        </authorList>
    </citation>
    <scope>NUCLEOTIDE SEQUENCE [LARGE SCALE GENOMIC DNA]</scope>
    <source>
        <strain evidence="8">DSM 25784 / JCM 18191 / LMG 30913 / SG25</strain>
    </source>
</reference>
<dbReference type="Proteomes" id="UP000030643">
    <property type="component" value="Unassembled WGS sequence"/>
</dbReference>
<evidence type="ECO:0000313" key="8">
    <source>
        <dbReference type="Proteomes" id="UP000030643"/>
    </source>
</evidence>
<comment type="subcellular location">
    <subcellularLocation>
        <location evidence="6">Cytoplasm</location>
    </subcellularLocation>
</comment>
<evidence type="ECO:0000256" key="3">
    <source>
        <dbReference type="ARBA" id="ARBA00022603"/>
    </source>
</evidence>
<proteinExistence type="inferred from homology"/>
<keyword evidence="3 6" id="KW-0489">Methyltransferase</keyword>
<feature type="binding site" evidence="6">
    <location>
        <position position="250"/>
    </location>
    <ligand>
        <name>S-adenosyl-L-methionine</name>
        <dbReference type="ChEBI" id="CHEBI:59789"/>
    </ligand>
</feature>
<dbReference type="eggNOG" id="COG2264">
    <property type="taxonomic scope" value="Bacteria"/>
</dbReference>
<keyword evidence="5 6" id="KW-0949">S-adenosyl-L-methionine</keyword>
<dbReference type="InterPro" id="IPR029063">
    <property type="entry name" value="SAM-dependent_MTases_sf"/>
</dbReference>
<dbReference type="EC" id="2.1.1.-" evidence="6"/>
<dbReference type="RefSeq" id="WP_027698719.1">
    <property type="nucleotide sequence ID" value="NZ_DF820487.1"/>
</dbReference>
<dbReference type="PANTHER" id="PTHR43648:SF1">
    <property type="entry name" value="ELECTRON TRANSFER FLAVOPROTEIN BETA SUBUNIT LYSINE METHYLTRANSFERASE"/>
    <property type="match status" value="1"/>
</dbReference>
<protein>
    <recommendedName>
        <fullName evidence="6">Ribosomal protein L11 methyltransferase</fullName>
        <shortName evidence="6">L11 Mtase</shortName>
        <ecNumber evidence="6">2.1.1.-</ecNumber>
    </recommendedName>
</protein>
<comment type="catalytic activity">
    <reaction evidence="6">
        <text>L-lysyl-[protein] + 3 S-adenosyl-L-methionine = N(6),N(6),N(6)-trimethyl-L-lysyl-[protein] + 3 S-adenosyl-L-homocysteine + 3 H(+)</text>
        <dbReference type="Rhea" id="RHEA:54192"/>
        <dbReference type="Rhea" id="RHEA-COMP:9752"/>
        <dbReference type="Rhea" id="RHEA-COMP:13826"/>
        <dbReference type="ChEBI" id="CHEBI:15378"/>
        <dbReference type="ChEBI" id="CHEBI:29969"/>
        <dbReference type="ChEBI" id="CHEBI:57856"/>
        <dbReference type="ChEBI" id="CHEBI:59789"/>
        <dbReference type="ChEBI" id="CHEBI:61961"/>
    </reaction>
</comment>
<comment type="function">
    <text evidence="6">Methylates ribosomal protein L11.</text>
</comment>
<evidence type="ECO:0000313" key="7">
    <source>
        <dbReference type="EMBL" id="GAK30626.1"/>
    </source>
</evidence>
<dbReference type="GO" id="GO:0005737">
    <property type="term" value="C:cytoplasm"/>
    <property type="evidence" value="ECO:0007669"/>
    <property type="project" value="UniProtKB-SubCell"/>
</dbReference>
<keyword evidence="7" id="KW-0689">Ribosomal protein</keyword>